<dbReference type="Proteomes" id="UP001056384">
    <property type="component" value="Chromosome 1"/>
</dbReference>
<feature type="region of interest" description="Disordered" evidence="1">
    <location>
        <begin position="104"/>
        <end position="126"/>
    </location>
</feature>
<dbReference type="AlphaFoldDB" id="A0A9Q9AK84"/>
<reference evidence="2" key="1">
    <citation type="submission" date="2022-06" db="EMBL/GenBank/DDBJ databases">
        <title>Complete genome sequences of two strains of the flax pathogen Septoria linicola.</title>
        <authorList>
            <person name="Lapalu N."/>
            <person name="Simon A."/>
            <person name="Demenou B."/>
            <person name="Paumier D."/>
            <person name="Guillot M.-P."/>
            <person name="Gout L."/>
            <person name="Valade R."/>
        </authorList>
    </citation>
    <scope>NUCLEOTIDE SEQUENCE</scope>
    <source>
        <strain evidence="2">SE15195</strain>
    </source>
</reference>
<evidence type="ECO:0008006" key="4">
    <source>
        <dbReference type="Google" id="ProtNLM"/>
    </source>
</evidence>
<dbReference type="EMBL" id="CP099418">
    <property type="protein sequence ID" value="USW47607.1"/>
    <property type="molecule type" value="Genomic_DNA"/>
</dbReference>
<proteinExistence type="predicted"/>
<feature type="region of interest" description="Disordered" evidence="1">
    <location>
        <begin position="150"/>
        <end position="174"/>
    </location>
</feature>
<feature type="region of interest" description="Disordered" evidence="1">
    <location>
        <begin position="285"/>
        <end position="322"/>
    </location>
</feature>
<feature type="region of interest" description="Disordered" evidence="1">
    <location>
        <begin position="1"/>
        <end position="28"/>
    </location>
</feature>
<feature type="compositionally biased region" description="Acidic residues" evidence="1">
    <location>
        <begin position="310"/>
        <end position="322"/>
    </location>
</feature>
<evidence type="ECO:0000313" key="3">
    <source>
        <dbReference type="Proteomes" id="UP001056384"/>
    </source>
</evidence>
<name>A0A9Q9AK84_9PEZI</name>
<accession>A0A9Q9AK84</accession>
<protein>
    <recommendedName>
        <fullName evidence="4">Myb-like domain-containing protein</fullName>
    </recommendedName>
</protein>
<keyword evidence="3" id="KW-1185">Reference proteome</keyword>
<evidence type="ECO:0000313" key="2">
    <source>
        <dbReference type="EMBL" id="USW47607.1"/>
    </source>
</evidence>
<dbReference type="Gene3D" id="1.10.10.60">
    <property type="entry name" value="Homeodomain-like"/>
    <property type="match status" value="1"/>
</dbReference>
<sequence>MAPSASVPPLSNAQPYRPTPSASSSFGSISSDDSHFLNTLPSAMIGDFPVSDFYPWRDSNFDQSWDQQPLSDRHATAHFDSTAHTHSRLGFCNDQARRSLLELPQQSAGDQASHSARSPTLLTGPVDTSDFEHVEDMHWACSVTEYDDDAASPATVDTHSSGPRTPASSQHGGALVHPYADRKHDIVPKVETAFDPFPSASPMPSLMPAINPENMSAQGHTLPNAASFGHITLAAAFPQPPMWPMTAITPHGAYHTHTHGLPTGGPGLVTNYDLYQGVHPSAVQPVFPTEPDTFEDLGGTSPDNSPENFSESESEVDADDKLDEDMNDRALHDAQARRDRDKYLLKMRNEGFSYKEIKRRGNFREAESTLRGRVRVLTKDKADRVRRPEWTEDDLRLLDRAVSRFSGTHGRGRGRDGGRLPWKKVAEYLVQHGSSYHFAAATCARKWKEIE</sequence>
<evidence type="ECO:0000256" key="1">
    <source>
        <dbReference type="SAM" id="MobiDB-lite"/>
    </source>
</evidence>
<feature type="compositionally biased region" description="Polar residues" evidence="1">
    <location>
        <begin position="155"/>
        <end position="171"/>
    </location>
</feature>
<organism evidence="2 3">
    <name type="scientific">Septoria linicola</name>
    <dbReference type="NCBI Taxonomy" id="215465"/>
    <lineage>
        <taxon>Eukaryota</taxon>
        <taxon>Fungi</taxon>
        <taxon>Dikarya</taxon>
        <taxon>Ascomycota</taxon>
        <taxon>Pezizomycotina</taxon>
        <taxon>Dothideomycetes</taxon>
        <taxon>Dothideomycetidae</taxon>
        <taxon>Mycosphaerellales</taxon>
        <taxon>Mycosphaerellaceae</taxon>
        <taxon>Septoria</taxon>
    </lineage>
</organism>
<gene>
    <name evidence="2" type="ORF">Slin15195_G009260</name>
</gene>
<feature type="compositionally biased region" description="Polar residues" evidence="1">
    <location>
        <begin position="104"/>
        <end position="121"/>
    </location>
</feature>